<keyword evidence="2" id="KW-0813">Transport</keyword>
<proteinExistence type="inferred from homology"/>
<dbReference type="InterPro" id="IPR007272">
    <property type="entry name" value="Sulf_transp_TsuA/YedE"/>
</dbReference>
<dbReference type="PANTHER" id="PTHR30574">
    <property type="entry name" value="INNER MEMBRANE PROTEIN YEDE"/>
    <property type="match status" value="1"/>
</dbReference>
<dbReference type="EMBL" id="CP148074">
    <property type="protein sequence ID" value="WXL24761.1"/>
    <property type="molecule type" value="Genomic_DNA"/>
</dbReference>
<evidence type="ECO:0000256" key="9">
    <source>
        <dbReference type="SAM" id="Phobius"/>
    </source>
</evidence>
<evidence type="ECO:0000256" key="1">
    <source>
        <dbReference type="ARBA" id="ARBA00004429"/>
    </source>
</evidence>
<feature type="transmembrane region" description="Helical" evidence="9">
    <location>
        <begin position="52"/>
        <end position="70"/>
    </location>
</feature>
<evidence type="ECO:0000313" key="10">
    <source>
        <dbReference type="EMBL" id="WXL24761.1"/>
    </source>
</evidence>
<evidence type="ECO:0000256" key="5">
    <source>
        <dbReference type="ARBA" id="ARBA00022692"/>
    </source>
</evidence>
<evidence type="ECO:0000256" key="4">
    <source>
        <dbReference type="ARBA" id="ARBA00022519"/>
    </source>
</evidence>
<evidence type="ECO:0000256" key="8">
    <source>
        <dbReference type="ARBA" id="ARBA00035655"/>
    </source>
</evidence>
<feature type="transmembrane region" description="Helical" evidence="9">
    <location>
        <begin position="123"/>
        <end position="144"/>
    </location>
</feature>
<keyword evidence="4" id="KW-0997">Cell inner membrane</keyword>
<accession>A0ABZ2RFH8</accession>
<feature type="transmembrane region" description="Helical" evidence="9">
    <location>
        <begin position="82"/>
        <end position="102"/>
    </location>
</feature>
<sequence length="145" mass="14781">MMIDWASFTPWSALAGGALIGLAATLLILFNGRVAGISGITGALLRPAKGDVGWRVAFLAGLLSAPLLFQQQPLLVLPEVKIEAGVLTLIVAGLLVGAGTRFGSGCTSGHGVCGLSRGSVRSLVATGAFMFSGFATVYVVRHVIA</sequence>
<evidence type="ECO:0000256" key="6">
    <source>
        <dbReference type="ARBA" id="ARBA00022989"/>
    </source>
</evidence>
<keyword evidence="5 9" id="KW-0812">Transmembrane</keyword>
<reference evidence="10 11" key="1">
    <citation type="submission" date="2024-03" db="EMBL/GenBank/DDBJ databases">
        <title>Complete genome of BD2.</title>
        <authorList>
            <person name="Cao G."/>
        </authorList>
    </citation>
    <scope>NUCLEOTIDE SEQUENCE [LARGE SCALE GENOMIC DNA]</scope>
    <source>
        <strain evidence="10 11">BD2</strain>
    </source>
</reference>
<comment type="subcellular location">
    <subcellularLocation>
        <location evidence="1">Cell inner membrane</location>
        <topology evidence="1">Multi-pass membrane protein</topology>
    </subcellularLocation>
</comment>
<keyword evidence="3" id="KW-1003">Cell membrane</keyword>
<evidence type="ECO:0000256" key="3">
    <source>
        <dbReference type="ARBA" id="ARBA00022475"/>
    </source>
</evidence>
<gene>
    <name evidence="10" type="ORF">WG219_15780</name>
</gene>
<comment type="similarity">
    <text evidence="8">Belongs to the TsuA/YedE (TC 9.B.102) family.</text>
</comment>
<evidence type="ECO:0000313" key="11">
    <source>
        <dbReference type="Proteomes" id="UP001476583"/>
    </source>
</evidence>
<dbReference type="PANTHER" id="PTHR30574:SF1">
    <property type="entry name" value="SULPHUR TRANSPORT DOMAIN-CONTAINING PROTEIN"/>
    <property type="match status" value="1"/>
</dbReference>
<keyword evidence="6 9" id="KW-1133">Transmembrane helix</keyword>
<organism evidence="10 11">
    <name type="scientific">Ectopseudomonas mendocina</name>
    <name type="common">Pseudomonas mendocina</name>
    <dbReference type="NCBI Taxonomy" id="300"/>
    <lineage>
        <taxon>Bacteria</taxon>
        <taxon>Pseudomonadati</taxon>
        <taxon>Pseudomonadota</taxon>
        <taxon>Gammaproteobacteria</taxon>
        <taxon>Pseudomonadales</taxon>
        <taxon>Pseudomonadaceae</taxon>
        <taxon>Ectopseudomonas</taxon>
    </lineage>
</organism>
<protein>
    <submittedName>
        <fullName evidence="10">YeeE/YedE family protein</fullName>
    </submittedName>
</protein>
<feature type="transmembrane region" description="Helical" evidence="9">
    <location>
        <begin position="12"/>
        <end position="31"/>
    </location>
</feature>
<dbReference type="Proteomes" id="UP001476583">
    <property type="component" value="Chromosome"/>
</dbReference>
<keyword evidence="11" id="KW-1185">Reference proteome</keyword>
<keyword evidence="7 9" id="KW-0472">Membrane</keyword>
<evidence type="ECO:0000256" key="7">
    <source>
        <dbReference type="ARBA" id="ARBA00023136"/>
    </source>
</evidence>
<name>A0ABZ2RFH8_ECTME</name>
<evidence type="ECO:0000256" key="2">
    <source>
        <dbReference type="ARBA" id="ARBA00022448"/>
    </source>
</evidence>